<evidence type="ECO:0000313" key="3">
    <source>
        <dbReference type="EnsemblMetazoa" id="HelroP177350"/>
    </source>
</evidence>
<dbReference type="EMBL" id="AMQM01006017">
    <property type="status" value="NOT_ANNOTATED_CDS"/>
    <property type="molecule type" value="Genomic_DNA"/>
</dbReference>
<dbReference type="EMBL" id="KB097222">
    <property type="protein sequence ID" value="ESN98112.1"/>
    <property type="molecule type" value="Genomic_DNA"/>
</dbReference>
<keyword evidence="1" id="KW-0732">Signal</keyword>
<gene>
    <name evidence="3" type="primary">20206196</name>
    <name evidence="2" type="ORF">HELRODRAFT_177350</name>
</gene>
<feature type="signal peptide" evidence="1">
    <location>
        <begin position="1"/>
        <end position="18"/>
    </location>
</feature>
<evidence type="ECO:0000313" key="4">
    <source>
        <dbReference type="Proteomes" id="UP000015101"/>
    </source>
</evidence>
<dbReference type="HOGENOM" id="CLU_1215930_0_0_1"/>
<evidence type="ECO:0000313" key="2">
    <source>
        <dbReference type="EMBL" id="ESN98112.1"/>
    </source>
</evidence>
<dbReference type="KEGG" id="hro:HELRODRAFT_177350"/>
<evidence type="ECO:0008006" key="5">
    <source>
        <dbReference type="Google" id="ProtNLM"/>
    </source>
</evidence>
<name>T1FBJ7_HELRO</name>
<dbReference type="EnsemblMetazoa" id="HelroT177350">
    <property type="protein sequence ID" value="HelroP177350"/>
    <property type="gene ID" value="HelroG177350"/>
</dbReference>
<organism evidence="3 4">
    <name type="scientific">Helobdella robusta</name>
    <name type="common">Californian leech</name>
    <dbReference type="NCBI Taxonomy" id="6412"/>
    <lineage>
        <taxon>Eukaryota</taxon>
        <taxon>Metazoa</taxon>
        <taxon>Spiralia</taxon>
        <taxon>Lophotrochozoa</taxon>
        <taxon>Annelida</taxon>
        <taxon>Clitellata</taxon>
        <taxon>Hirudinea</taxon>
        <taxon>Rhynchobdellida</taxon>
        <taxon>Glossiphoniidae</taxon>
        <taxon>Helobdella</taxon>
    </lineage>
</organism>
<proteinExistence type="predicted"/>
<dbReference type="RefSeq" id="XP_009023805.1">
    <property type="nucleotide sequence ID" value="XM_009025557.1"/>
</dbReference>
<reference evidence="4" key="1">
    <citation type="submission" date="2012-12" db="EMBL/GenBank/DDBJ databases">
        <authorList>
            <person name="Hellsten U."/>
            <person name="Grimwood J."/>
            <person name="Chapman J.A."/>
            <person name="Shapiro H."/>
            <person name="Aerts A."/>
            <person name="Otillar R.P."/>
            <person name="Terry A.Y."/>
            <person name="Boore J.L."/>
            <person name="Simakov O."/>
            <person name="Marletaz F."/>
            <person name="Cho S.-J."/>
            <person name="Edsinger-Gonzales E."/>
            <person name="Havlak P."/>
            <person name="Kuo D.-H."/>
            <person name="Larsson T."/>
            <person name="Lv J."/>
            <person name="Arendt D."/>
            <person name="Savage R."/>
            <person name="Osoegawa K."/>
            <person name="de Jong P."/>
            <person name="Lindberg D.R."/>
            <person name="Seaver E.C."/>
            <person name="Weisblat D.A."/>
            <person name="Putnam N.H."/>
            <person name="Grigoriev I.V."/>
            <person name="Rokhsar D.S."/>
        </authorList>
    </citation>
    <scope>NUCLEOTIDE SEQUENCE</scope>
</reference>
<dbReference type="Proteomes" id="UP000015101">
    <property type="component" value="Unassembled WGS sequence"/>
</dbReference>
<sequence>MDVCMALLLLIFLIIIETNPTSERRDFFHACNVAEKRCMFSYGKPAMVRRMSEGEALCELAHPMSKVVDVSSGLTLGFLRRFLRKNVFSGANVLVRYGKKTSKKGTDQCKHRIHYLQNSKLKSECATARDELDLVVMCLLDCNRIELERTNLTPKFMLKLPLKSKYKCRKLCQLKSVCDGFEWVRKKCTVEIRSPNEKFVIILVGNANQEHMRKKKIRKALVKLGVAT</sequence>
<protein>
    <recommendedName>
        <fullName evidence="5">Apple domain-containing protein</fullName>
    </recommendedName>
</protein>
<reference evidence="2 4" key="2">
    <citation type="journal article" date="2013" name="Nature">
        <title>Insights into bilaterian evolution from three spiralian genomes.</title>
        <authorList>
            <person name="Simakov O."/>
            <person name="Marletaz F."/>
            <person name="Cho S.J."/>
            <person name="Edsinger-Gonzales E."/>
            <person name="Havlak P."/>
            <person name="Hellsten U."/>
            <person name="Kuo D.H."/>
            <person name="Larsson T."/>
            <person name="Lv J."/>
            <person name="Arendt D."/>
            <person name="Savage R."/>
            <person name="Osoegawa K."/>
            <person name="de Jong P."/>
            <person name="Grimwood J."/>
            <person name="Chapman J.A."/>
            <person name="Shapiro H."/>
            <person name="Aerts A."/>
            <person name="Otillar R.P."/>
            <person name="Terry A.Y."/>
            <person name="Boore J.L."/>
            <person name="Grigoriev I.V."/>
            <person name="Lindberg D.R."/>
            <person name="Seaver E.C."/>
            <person name="Weisblat D.A."/>
            <person name="Putnam N.H."/>
            <person name="Rokhsar D.S."/>
        </authorList>
    </citation>
    <scope>NUCLEOTIDE SEQUENCE</scope>
</reference>
<feature type="chain" id="PRO_5010980475" description="Apple domain-containing protein" evidence="1">
    <location>
        <begin position="19"/>
        <end position="228"/>
    </location>
</feature>
<accession>T1FBJ7</accession>
<evidence type="ECO:0000256" key="1">
    <source>
        <dbReference type="SAM" id="SignalP"/>
    </source>
</evidence>
<dbReference type="InParanoid" id="T1FBJ7"/>
<dbReference type="AlphaFoldDB" id="T1FBJ7"/>
<keyword evidence="4" id="KW-1185">Reference proteome</keyword>
<reference evidence="3" key="3">
    <citation type="submission" date="2015-06" db="UniProtKB">
        <authorList>
            <consortium name="EnsemblMetazoa"/>
        </authorList>
    </citation>
    <scope>IDENTIFICATION</scope>
</reference>
<dbReference type="CTD" id="20206196"/>
<dbReference type="GeneID" id="20206196"/>